<dbReference type="Proteomes" id="UP000688137">
    <property type="component" value="Unassembled WGS sequence"/>
</dbReference>
<protein>
    <recommendedName>
        <fullName evidence="5">Transmembrane protein</fullName>
    </recommendedName>
</protein>
<evidence type="ECO:0000256" key="2">
    <source>
        <dbReference type="SAM" id="SignalP"/>
    </source>
</evidence>
<sequence length="557" mass="65112">MFKKVSRIYLSIILVKLVQCSCEVFKTITTSNTGQRLIELDLSSLVTLDYAWGVWTKYSKFYVSVGDLSLPIQIMHVLTEKKQDITYLVYYIILNQEEKSFTHCLYLFHGGTYQIRQLKIDQSIAMESQKFLNKIQKFLCKSCYQSINGECVKVNKNCNECDNYHQCISCELNYTLYDNRCLECPLESPNCKYNQTGYYCRECITGYYFNQTLEQCQQCGQFFKVCIYSSILNKLQCVRCIHDLDYFISAEKLNCKTKTFPYCEIEVSEHYLVYFNQPLILQAQQYSNSLDIFTFTETIPVFQVCQKCKNGYINKMLVQQYYECASVESQGSFLPKELKLKVLESKNNDFQLALYSLPQNPQLKFVIIYGDHVNSYSSITTISNPITGGFCNDPNCMVCVKSYVQLVLKMVYFIIINAIQNAIVIPALQKMINHLNTKTVYHGQCHLCPQFCELCRGITEEEKLKINPYFQPDDITLQKYTFQTLKRKIVIFTMKFQLICTVLNQLLIIIIIDQKLQKNKMNFQVKMLLFLKFFLHIISTISLQKLIIYLMNQTKKV</sequence>
<feature type="transmembrane region" description="Helical" evidence="1">
    <location>
        <begin position="406"/>
        <end position="428"/>
    </location>
</feature>
<keyword evidence="1" id="KW-0812">Transmembrane</keyword>
<dbReference type="EMBL" id="CAJJDM010000019">
    <property type="protein sequence ID" value="CAD8054302.1"/>
    <property type="molecule type" value="Genomic_DNA"/>
</dbReference>
<keyword evidence="4" id="KW-1185">Reference proteome</keyword>
<feature type="chain" id="PRO_5035876141" description="Transmembrane protein" evidence="2">
    <location>
        <begin position="21"/>
        <end position="557"/>
    </location>
</feature>
<keyword evidence="1" id="KW-0472">Membrane</keyword>
<name>A0A8S1KMX1_PARPR</name>
<comment type="caution">
    <text evidence="3">The sequence shown here is derived from an EMBL/GenBank/DDBJ whole genome shotgun (WGS) entry which is preliminary data.</text>
</comment>
<dbReference type="AlphaFoldDB" id="A0A8S1KMX1"/>
<feature type="transmembrane region" description="Helical" evidence="1">
    <location>
        <begin position="527"/>
        <end position="551"/>
    </location>
</feature>
<keyword evidence="2" id="KW-0732">Signal</keyword>
<evidence type="ECO:0008006" key="5">
    <source>
        <dbReference type="Google" id="ProtNLM"/>
    </source>
</evidence>
<feature type="transmembrane region" description="Helical" evidence="1">
    <location>
        <begin position="489"/>
        <end position="512"/>
    </location>
</feature>
<reference evidence="3" key="1">
    <citation type="submission" date="2021-01" db="EMBL/GenBank/DDBJ databases">
        <authorList>
            <consortium name="Genoscope - CEA"/>
            <person name="William W."/>
        </authorList>
    </citation>
    <scope>NUCLEOTIDE SEQUENCE</scope>
</reference>
<evidence type="ECO:0000256" key="1">
    <source>
        <dbReference type="SAM" id="Phobius"/>
    </source>
</evidence>
<feature type="signal peptide" evidence="2">
    <location>
        <begin position="1"/>
        <end position="20"/>
    </location>
</feature>
<proteinExistence type="predicted"/>
<accession>A0A8S1KMX1</accession>
<evidence type="ECO:0000313" key="3">
    <source>
        <dbReference type="EMBL" id="CAD8054302.1"/>
    </source>
</evidence>
<organism evidence="3 4">
    <name type="scientific">Paramecium primaurelia</name>
    <dbReference type="NCBI Taxonomy" id="5886"/>
    <lineage>
        <taxon>Eukaryota</taxon>
        <taxon>Sar</taxon>
        <taxon>Alveolata</taxon>
        <taxon>Ciliophora</taxon>
        <taxon>Intramacronucleata</taxon>
        <taxon>Oligohymenophorea</taxon>
        <taxon>Peniculida</taxon>
        <taxon>Parameciidae</taxon>
        <taxon>Paramecium</taxon>
    </lineage>
</organism>
<keyword evidence="1" id="KW-1133">Transmembrane helix</keyword>
<gene>
    <name evidence="3" type="ORF">PPRIM_AZ9-3.1.T0210398</name>
</gene>
<evidence type="ECO:0000313" key="4">
    <source>
        <dbReference type="Proteomes" id="UP000688137"/>
    </source>
</evidence>